<evidence type="ECO:0000256" key="1">
    <source>
        <dbReference type="ARBA" id="ARBA00004141"/>
    </source>
</evidence>
<protein>
    <recommendedName>
        <fullName evidence="9">Fjo21</fullName>
    </recommendedName>
</protein>
<organism evidence="7 8">
    <name type="scientific">Halorubrum kocurii JCM 14978</name>
    <dbReference type="NCBI Taxonomy" id="1230456"/>
    <lineage>
        <taxon>Archaea</taxon>
        <taxon>Methanobacteriati</taxon>
        <taxon>Methanobacteriota</taxon>
        <taxon>Stenosarchaea group</taxon>
        <taxon>Halobacteria</taxon>
        <taxon>Halobacteriales</taxon>
        <taxon>Haloferacaceae</taxon>
        <taxon>Halorubrum</taxon>
    </lineage>
</organism>
<sequence>MNDDAETDPEDAETDLENADDGPLAGRKRRLRYVMSAAYVIAGVTHFLAPTAFARVVPPGLPKPRALVYLSGIAEVGLGLGVACDRTRRGSAWGIMALLGAVFPANVYMATDGVAAEFAPDRLSGVARAAAWARLPLQGVLLLWAWWYTRPDSTDGERQPPGRSGDAQRRQ</sequence>
<feature type="transmembrane region" description="Helical" evidence="6">
    <location>
        <begin position="91"/>
        <end position="109"/>
    </location>
</feature>
<evidence type="ECO:0000256" key="4">
    <source>
        <dbReference type="ARBA" id="ARBA00023136"/>
    </source>
</evidence>
<dbReference type="Pfam" id="PF07681">
    <property type="entry name" value="DoxX"/>
    <property type="match status" value="1"/>
</dbReference>
<evidence type="ECO:0000256" key="5">
    <source>
        <dbReference type="SAM" id="MobiDB-lite"/>
    </source>
</evidence>
<dbReference type="EMBL" id="AOJH01000061">
    <property type="protein sequence ID" value="EMA63537.1"/>
    <property type="molecule type" value="Genomic_DNA"/>
</dbReference>
<keyword evidence="2 6" id="KW-0812">Transmembrane</keyword>
<feature type="transmembrane region" description="Helical" evidence="6">
    <location>
        <begin position="129"/>
        <end position="148"/>
    </location>
</feature>
<keyword evidence="3 6" id="KW-1133">Transmembrane helix</keyword>
<dbReference type="GO" id="GO:0016020">
    <property type="term" value="C:membrane"/>
    <property type="evidence" value="ECO:0007669"/>
    <property type="project" value="UniProtKB-SubCell"/>
</dbReference>
<keyword evidence="8" id="KW-1185">Reference proteome</keyword>
<comment type="subcellular location">
    <subcellularLocation>
        <location evidence="1">Membrane</location>
        <topology evidence="1">Multi-pass membrane protein</topology>
    </subcellularLocation>
</comment>
<feature type="transmembrane region" description="Helical" evidence="6">
    <location>
        <begin position="66"/>
        <end position="84"/>
    </location>
</feature>
<comment type="caution">
    <text evidence="7">The sequence shown here is derived from an EMBL/GenBank/DDBJ whole genome shotgun (WGS) entry which is preliminary data.</text>
</comment>
<evidence type="ECO:0000313" key="8">
    <source>
        <dbReference type="Proteomes" id="UP000011546"/>
    </source>
</evidence>
<dbReference type="PATRIC" id="fig|1230456.3.peg.1900"/>
<dbReference type="PANTHER" id="PTHR36974:SF1">
    <property type="entry name" value="DOXX FAMILY MEMBRANE PROTEIN"/>
    <property type="match status" value="1"/>
</dbReference>
<gene>
    <name evidence="7" type="ORF">C468_09635</name>
</gene>
<dbReference type="AlphaFoldDB" id="M0P054"/>
<reference evidence="7 8" key="1">
    <citation type="journal article" date="2014" name="PLoS Genet.">
        <title>Phylogenetically driven sequencing of extremely halophilic archaea reveals strategies for static and dynamic osmo-response.</title>
        <authorList>
            <person name="Becker E.A."/>
            <person name="Seitzer P.M."/>
            <person name="Tritt A."/>
            <person name="Larsen D."/>
            <person name="Krusor M."/>
            <person name="Yao A.I."/>
            <person name="Wu D."/>
            <person name="Madern D."/>
            <person name="Eisen J.A."/>
            <person name="Darling A.E."/>
            <person name="Facciotti M.T."/>
        </authorList>
    </citation>
    <scope>NUCLEOTIDE SEQUENCE [LARGE SCALE GENOMIC DNA]</scope>
    <source>
        <strain evidence="7 8">JCM 14978</strain>
    </source>
</reference>
<feature type="region of interest" description="Disordered" evidence="5">
    <location>
        <begin position="1"/>
        <end position="23"/>
    </location>
</feature>
<keyword evidence="4 6" id="KW-0472">Membrane</keyword>
<name>M0P054_9EURY</name>
<dbReference type="STRING" id="1230456.C468_09635"/>
<accession>M0P054</accession>
<feature type="compositionally biased region" description="Acidic residues" evidence="5">
    <location>
        <begin position="1"/>
        <end position="20"/>
    </location>
</feature>
<feature type="transmembrane region" description="Helical" evidence="6">
    <location>
        <begin position="33"/>
        <end position="54"/>
    </location>
</feature>
<dbReference type="RefSeq" id="WP_008848639.1">
    <property type="nucleotide sequence ID" value="NZ_AOJH01000061.1"/>
</dbReference>
<evidence type="ECO:0000313" key="7">
    <source>
        <dbReference type="EMBL" id="EMA63537.1"/>
    </source>
</evidence>
<dbReference type="Proteomes" id="UP000011546">
    <property type="component" value="Unassembled WGS sequence"/>
</dbReference>
<dbReference type="InterPro" id="IPR032808">
    <property type="entry name" value="DoxX"/>
</dbReference>
<evidence type="ECO:0008006" key="9">
    <source>
        <dbReference type="Google" id="ProtNLM"/>
    </source>
</evidence>
<evidence type="ECO:0000256" key="6">
    <source>
        <dbReference type="SAM" id="Phobius"/>
    </source>
</evidence>
<evidence type="ECO:0000256" key="2">
    <source>
        <dbReference type="ARBA" id="ARBA00022692"/>
    </source>
</evidence>
<dbReference type="PANTHER" id="PTHR36974">
    <property type="entry name" value="MEMBRANE PROTEIN-RELATED"/>
    <property type="match status" value="1"/>
</dbReference>
<evidence type="ECO:0000256" key="3">
    <source>
        <dbReference type="ARBA" id="ARBA00022989"/>
    </source>
</evidence>
<proteinExistence type="predicted"/>